<feature type="region of interest" description="Disordered" evidence="1">
    <location>
        <begin position="181"/>
        <end position="348"/>
    </location>
</feature>
<dbReference type="AlphaFoldDB" id="A0A9D3LP58"/>
<reference evidence="2" key="1">
    <citation type="submission" date="2021-01" db="EMBL/GenBank/DDBJ databases">
        <title>A chromosome-scale assembly of European eel, Anguilla anguilla.</title>
        <authorList>
            <person name="Henkel C."/>
            <person name="Jong-Raadsen S.A."/>
            <person name="Dufour S."/>
            <person name="Weltzien F.-A."/>
            <person name="Palstra A.P."/>
            <person name="Pelster B."/>
            <person name="Spaink H.P."/>
            <person name="Van Den Thillart G.E."/>
            <person name="Jansen H."/>
            <person name="Zahm M."/>
            <person name="Klopp C."/>
            <person name="Cedric C."/>
            <person name="Louis A."/>
            <person name="Berthelot C."/>
            <person name="Parey E."/>
            <person name="Roest Crollius H."/>
            <person name="Montfort J."/>
            <person name="Robinson-Rechavi M."/>
            <person name="Bucao C."/>
            <person name="Bouchez O."/>
            <person name="Gislard M."/>
            <person name="Lluch J."/>
            <person name="Milhes M."/>
            <person name="Lampietro C."/>
            <person name="Lopez Roques C."/>
            <person name="Donnadieu C."/>
            <person name="Braasch I."/>
            <person name="Desvignes T."/>
            <person name="Postlethwait J."/>
            <person name="Bobe J."/>
            <person name="Guiguen Y."/>
            <person name="Dirks R."/>
        </authorList>
    </citation>
    <scope>NUCLEOTIDE SEQUENCE</scope>
    <source>
        <strain evidence="2">Tag_6206</strain>
        <tissue evidence="2">Liver</tissue>
    </source>
</reference>
<feature type="compositionally biased region" description="Basic and acidic residues" evidence="1">
    <location>
        <begin position="266"/>
        <end position="286"/>
    </location>
</feature>
<comment type="caution">
    <text evidence="2">The sequence shown here is derived from an EMBL/GenBank/DDBJ whole genome shotgun (WGS) entry which is preliminary data.</text>
</comment>
<evidence type="ECO:0000256" key="1">
    <source>
        <dbReference type="SAM" id="MobiDB-lite"/>
    </source>
</evidence>
<feature type="compositionally biased region" description="Polar residues" evidence="1">
    <location>
        <begin position="239"/>
        <end position="249"/>
    </location>
</feature>
<dbReference type="SUPFAM" id="SSF52540">
    <property type="entry name" value="P-loop containing nucleoside triphosphate hydrolases"/>
    <property type="match status" value="1"/>
</dbReference>
<gene>
    <name evidence="2" type="ORF">ANANG_G00280190</name>
</gene>
<keyword evidence="3" id="KW-1185">Reference proteome</keyword>
<sequence length="499" mass="53283">MFKAVLKKSREGGKGSKKDSDGRWVDPQREALTFTSESGVRRTRLGGEMHTHGGQRRYPAGGGPNLEPGGGSHPYGPEDIFRLSLAKGVSMSLPSSPLLPRQAYMMPSRSSKRSPGPLRKLKYVESPRVPGDAAVSALRKAAESKEPSQNERLAAREPCSSPATQELMTRLGFLLGEGIPGSARISMEDKNEKKCTVTSQGISPCSTLTSSTASPSTDSPCSTLNSCAGRPPPGRSSPCGTITSPSSTLESKDSGIIATITSSSENDDRSGSSLEWSKDGSLRDSGPHGPARGARSDACSPVAEEELPPPPPPPRRPGGGPRRRLLLREGPLPYPTHGSSSLMMPRPNSVAATSSTKLEDLSYLDEQRNTPLRTSIRLPWHNTGGRVPQDKARFAPYKPVDIMLKPLLFEVPSITMDSVFVGRDWLFQLTEDALRRDGPGEGRGVIVVGSVGFGKTAIVSRLVALSCHGGRMRQIASNSPGASRKVRSASRMRGGGQWD</sequence>
<feature type="region of interest" description="Disordered" evidence="1">
    <location>
        <begin position="1"/>
        <end position="78"/>
    </location>
</feature>
<proteinExistence type="predicted"/>
<evidence type="ECO:0000313" key="2">
    <source>
        <dbReference type="EMBL" id="KAG5833842.1"/>
    </source>
</evidence>
<organism evidence="2 3">
    <name type="scientific">Anguilla anguilla</name>
    <name type="common">European freshwater eel</name>
    <name type="synonym">Muraena anguilla</name>
    <dbReference type="NCBI Taxonomy" id="7936"/>
    <lineage>
        <taxon>Eukaryota</taxon>
        <taxon>Metazoa</taxon>
        <taxon>Chordata</taxon>
        <taxon>Craniata</taxon>
        <taxon>Vertebrata</taxon>
        <taxon>Euteleostomi</taxon>
        <taxon>Actinopterygii</taxon>
        <taxon>Neopterygii</taxon>
        <taxon>Teleostei</taxon>
        <taxon>Anguilliformes</taxon>
        <taxon>Anguillidae</taxon>
        <taxon>Anguilla</taxon>
    </lineage>
</organism>
<dbReference type="InterPro" id="IPR027417">
    <property type="entry name" value="P-loop_NTPase"/>
</dbReference>
<feature type="compositionally biased region" description="Basic and acidic residues" evidence="1">
    <location>
        <begin position="8"/>
        <end position="29"/>
    </location>
</feature>
<feature type="compositionally biased region" description="Basic and acidic residues" evidence="1">
    <location>
        <begin position="140"/>
        <end position="155"/>
    </location>
</feature>
<feature type="region of interest" description="Disordered" evidence="1">
    <location>
        <begin position="106"/>
        <end position="165"/>
    </location>
</feature>
<evidence type="ECO:0000313" key="3">
    <source>
        <dbReference type="Proteomes" id="UP001044222"/>
    </source>
</evidence>
<name>A0A9D3LP58_ANGAN</name>
<feature type="compositionally biased region" description="Low complexity" evidence="1">
    <location>
        <begin position="203"/>
        <end position="223"/>
    </location>
</feature>
<feature type="compositionally biased region" description="Gly residues" evidence="1">
    <location>
        <begin position="60"/>
        <end position="73"/>
    </location>
</feature>
<dbReference type="Proteomes" id="UP001044222">
    <property type="component" value="Chromosome 16"/>
</dbReference>
<protein>
    <submittedName>
        <fullName evidence="2">Uncharacterized protein</fullName>
    </submittedName>
</protein>
<feature type="compositionally biased region" description="Basic and acidic residues" evidence="1">
    <location>
        <begin position="186"/>
        <end position="195"/>
    </location>
</feature>
<accession>A0A9D3LP58</accession>
<feature type="region of interest" description="Disordered" evidence="1">
    <location>
        <begin position="475"/>
        <end position="499"/>
    </location>
</feature>
<dbReference type="EMBL" id="JAFIRN010000016">
    <property type="protein sequence ID" value="KAG5833842.1"/>
    <property type="molecule type" value="Genomic_DNA"/>
</dbReference>